<reference evidence="2" key="1">
    <citation type="journal article" date="2023" name="G3 (Bethesda)">
        <title>Genome assembly and association tests identify interacting loci associated with vigor, precocity, and sex in interspecific pistachio rootstocks.</title>
        <authorList>
            <person name="Palmer W."/>
            <person name="Jacygrad E."/>
            <person name="Sagayaradj S."/>
            <person name="Cavanaugh K."/>
            <person name="Han R."/>
            <person name="Bertier L."/>
            <person name="Beede B."/>
            <person name="Kafkas S."/>
            <person name="Golino D."/>
            <person name="Preece J."/>
            <person name="Michelmore R."/>
        </authorList>
    </citation>
    <scope>NUCLEOTIDE SEQUENCE [LARGE SCALE GENOMIC DNA]</scope>
</reference>
<evidence type="ECO:0000313" key="2">
    <source>
        <dbReference type="Proteomes" id="UP001163603"/>
    </source>
</evidence>
<dbReference type="Proteomes" id="UP001163603">
    <property type="component" value="Chromosome 14"/>
</dbReference>
<proteinExistence type="predicted"/>
<comment type="caution">
    <text evidence="1">The sequence shown here is derived from an EMBL/GenBank/DDBJ whole genome shotgun (WGS) entry which is preliminary data.</text>
</comment>
<evidence type="ECO:0000313" key="1">
    <source>
        <dbReference type="EMBL" id="KAJ0010272.1"/>
    </source>
</evidence>
<dbReference type="EMBL" id="CM047749">
    <property type="protein sequence ID" value="KAJ0010272.1"/>
    <property type="molecule type" value="Genomic_DNA"/>
</dbReference>
<keyword evidence="2" id="KW-1185">Reference proteome</keyword>
<organism evidence="1 2">
    <name type="scientific">Pistacia integerrima</name>
    <dbReference type="NCBI Taxonomy" id="434235"/>
    <lineage>
        <taxon>Eukaryota</taxon>
        <taxon>Viridiplantae</taxon>
        <taxon>Streptophyta</taxon>
        <taxon>Embryophyta</taxon>
        <taxon>Tracheophyta</taxon>
        <taxon>Spermatophyta</taxon>
        <taxon>Magnoliopsida</taxon>
        <taxon>eudicotyledons</taxon>
        <taxon>Gunneridae</taxon>
        <taxon>Pentapetalae</taxon>
        <taxon>rosids</taxon>
        <taxon>malvids</taxon>
        <taxon>Sapindales</taxon>
        <taxon>Anacardiaceae</taxon>
        <taxon>Pistacia</taxon>
    </lineage>
</organism>
<gene>
    <name evidence="1" type="ORF">Pint_34167</name>
</gene>
<name>A0ACC0X622_9ROSI</name>
<protein>
    <submittedName>
        <fullName evidence="1">Uncharacterized protein</fullName>
    </submittedName>
</protein>
<sequence length="195" mass="21415">MTSKVLHYYKGDVLDELPGLVDFTVVLNLSCRQKSELPKLNISGREDKVFKMSAVGSSIFLHPELNSLPENSVPTDDKMDEILVKLDLKEGVKAKFFFNMLNLCESAGEKLLVFGDSSAEDRECSMERFNSSPHSRVFFGSIKACGEGISLVGASCIIILDTHLNPSVTRQAIGRAFQPGQKKKVDASIVGWNTG</sequence>
<accession>A0ACC0X622</accession>